<protein>
    <recommendedName>
        <fullName evidence="11">Potassium-transporting ATPase KdpC subunit</fullName>
    </recommendedName>
    <alternativeName>
        <fullName evidence="11">ATP phosphohydrolase [potassium-transporting] C chain</fullName>
    </alternativeName>
    <alternativeName>
        <fullName evidence="11">Potassium-binding and translocating subunit C</fullName>
    </alternativeName>
    <alternativeName>
        <fullName evidence="11">Potassium-translocating ATPase C chain</fullName>
    </alternativeName>
</protein>
<evidence type="ECO:0000256" key="5">
    <source>
        <dbReference type="ARBA" id="ARBA00022741"/>
    </source>
</evidence>
<dbReference type="GO" id="GO:0005886">
    <property type="term" value="C:plasma membrane"/>
    <property type="evidence" value="ECO:0007669"/>
    <property type="project" value="UniProtKB-SubCell"/>
</dbReference>
<dbReference type="GO" id="GO:0008556">
    <property type="term" value="F:P-type potassium transmembrane transporter activity"/>
    <property type="evidence" value="ECO:0007669"/>
    <property type="project" value="InterPro"/>
</dbReference>
<dbReference type="PIRSF" id="PIRSF001296">
    <property type="entry name" value="K_ATPase_KdpC"/>
    <property type="match status" value="1"/>
</dbReference>
<dbReference type="GO" id="GO:0005524">
    <property type="term" value="F:ATP binding"/>
    <property type="evidence" value="ECO:0007669"/>
    <property type="project" value="UniProtKB-UniRule"/>
</dbReference>
<dbReference type="AlphaFoldDB" id="A0A4S4A026"/>
<keyword evidence="13" id="KW-1185">Reference proteome</keyword>
<dbReference type="PANTHER" id="PTHR30042">
    <property type="entry name" value="POTASSIUM-TRANSPORTING ATPASE C CHAIN"/>
    <property type="match status" value="1"/>
</dbReference>
<evidence type="ECO:0000256" key="10">
    <source>
        <dbReference type="ARBA" id="ARBA00023136"/>
    </source>
</evidence>
<dbReference type="InterPro" id="IPR003820">
    <property type="entry name" value="KdpC"/>
</dbReference>
<evidence type="ECO:0000256" key="6">
    <source>
        <dbReference type="ARBA" id="ARBA00022840"/>
    </source>
</evidence>
<keyword evidence="3 11" id="KW-0633">Potassium transport</keyword>
<dbReference type="EMBL" id="SSNZ01000002">
    <property type="protein sequence ID" value="THF51646.1"/>
    <property type="molecule type" value="Genomic_DNA"/>
</dbReference>
<comment type="function">
    <text evidence="11">Part of the high-affinity ATP-driven potassium transport (or Kdp) system, which catalyzes the hydrolysis of ATP coupled with the electrogenic transport of potassium into the cytoplasm. This subunit acts as a catalytic chaperone that increases the ATP-binding affinity of the ATP-hydrolyzing subunit KdpB by the formation of a transient KdpB/KdpC/ATP ternary complex.</text>
</comment>
<evidence type="ECO:0000256" key="11">
    <source>
        <dbReference type="HAMAP-Rule" id="MF_00276"/>
    </source>
</evidence>
<dbReference type="OrthoDB" id="9809491at2"/>
<comment type="caution">
    <text evidence="12">The sequence shown here is derived from an EMBL/GenBank/DDBJ whole genome shotgun (WGS) entry which is preliminary data.</text>
</comment>
<comment type="subunit">
    <text evidence="11">The system is composed of three essential subunits: KdpA, KdpB and KdpC.</text>
</comment>
<keyword evidence="9 11" id="KW-0406">Ion transport</keyword>
<evidence type="ECO:0000256" key="9">
    <source>
        <dbReference type="ARBA" id="ARBA00023065"/>
    </source>
</evidence>
<keyword evidence="8 11" id="KW-1133">Transmembrane helix</keyword>
<keyword evidence="6 11" id="KW-0067">ATP-binding</keyword>
<keyword evidence="5 11" id="KW-0547">Nucleotide-binding</keyword>
<dbReference type="Pfam" id="PF02669">
    <property type="entry name" value="KdpC"/>
    <property type="match status" value="1"/>
</dbReference>
<reference evidence="12 13" key="1">
    <citation type="submission" date="2019-04" db="EMBL/GenBank/DDBJ databases">
        <title>Flavobacterium sp. nov. isolated from construction timber.</title>
        <authorList>
            <person name="Lin S.-Y."/>
            <person name="Chang C.-T."/>
            <person name="Young C.-C."/>
        </authorList>
    </citation>
    <scope>NUCLEOTIDE SEQUENCE [LARGE SCALE GENOMIC DNA]</scope>
    <source>
        <strain evidence="12 13">CC-CTC003</strain>
    </source>
</reference>
<keyword evidence="1 11" id="KW-0813">Transport</keyword>
<sequence length="187" mass="20225">MKNHILSGIKLTLVCIVFFAGVYTLFIWGIAQLAPNNGKGEIVTYKGKTYYSNIGQAFTAPKYFNSRPSAVNYNSAGSGGSNKGPSNPEYLAEVQKRIDTFLIQNPGISKSAVPAELVTASGSGLDPDISVQAAKVQVNRIAKIRAIEPQKLYQLIIENTQQPVLGLFGPEKINVLQLNIALDKLQS</sequence>
<dbReference type="HAMAP" id="MF_00276">
    <property type="entry name" value="KdpC"/>
    <property type="match status" value="1"/>
</dbReference>
<evidence type="ECO:0000256" key="8">
    <source>
        <dbReference type="ARBA" id="ARBA00022989"/>
    </source>
</evidence>
<dbReference type="Proteomes" id="UP000307507">
    <property type="component" value="Unassembled WGS sequence"/>
</dbReference>
<dbReference type="NCBIfam" id="TIGR00681">
    <property type="entry name" value="kdpC"/>
    <property type="match status" value="1"/>
</dbReference>
<evidence type="ECO:0000256" key="2">
    <source>
        <dbReference type="ARBA" id="ARBA00022475"/>
    </source>
</evidence>
<proteinExistence type="inferred from homology"/>
<evidence type="ECO:0000313" key="12">
    <source>
        <dbReference type="EMBL" id="THF51646.1"/>
    </source>
</evidence>
<keyword evidence="7 11" id="KW-0630">Potassium</keyword>
<evidence type="ECO:0000256" key="1">
    <source>
        <dbReference type="ARBA" id="ARBA00022448"/>
    </source>
</evidence>
<keyword evidence="10 11" id="KW-0472">Membrane</keyword>
<comment type="similarity">
    <text evidence="11">Belongs to the KdpC family.</text>
</comment>
<dbReference type="PANTHER" id="PTHR30042:SF2">
    <property type="entry name" value="POTASSIUM-TRANSPORTING ATPASE KDPC SUBUNIT"/>
    <property type="match status" value="1"/>
</dbReference>
<evidence type="ECO:0000256" key="3">
    <source>
        <dbReference type="ARBA" id="ARBA00022538"/>
    </source>
</evidence>
<dbReference type="RefSeq" id="WP_136402630.1">
    <property type="nucleotide sequence ID" value="NZ_SSNZ01000002.1"/>
</dbReference>
<dbReference type="NCBIfam" id="NF001454">
    <property type="entry name" value="PRK00315.1"/>
    <property type="match status" value="1"/>
</dbReference>
<evidence type="ECO:0000256" key="7">
    <source>
        <dbReference type="ARBA" id="ARBA00022958"/>
    </source>
</evidence>
<name>A0A4S4A026_9FLAO</name>
<dbReference type="NCBIfam" id="NF010606">
    <property type="entry name" value="PRK14002.1"/>
    <property type="match status" value="1"/>
</dbReference>
<organism evidence="12 13">
    <name type="scientific">Flavobacterium supellecticarium</name>
    <dbReference type="NCBI Taxonomy" id="2565924"/>
    <lineage>
        <taxon>Bacteria</taxon>
        <taxon>Pseudomonadati</taxon>
        <taxon>Bacteroidota</taxon>
        <taxon>Flavobacteriia</taxon>
        <taxon>Flavobacteriales</taxon>
        <taxon>Flavobacteriaceae</taxon>
        <taxon>Flavobacterium</taxon>
    </lineage>
</organism>
<keyword evidence="2 11" id="KW-1003">Cell membrane</keyword>
<feature type="transmembrane region" description="Helical" evidence="11">
    <location>
        <begin position="12"/>
        <end position="31"/>
    </location>
</feature>
<evidence type="ECO:0000256" key="4">
    <source>
        <dbReference type="ARBA" id="ARBA00022692"/>
    </source>
</evidence>
<gene>
    <name evidence="11" type="primary">kdpC</name>
    <name evidence="12" type="ORF">E6C50_07735</name>
</gene>
<evidence type="ECO:0000313" key="13">
    <source>
        <dbReference type="Proteomes" id="UP000307507"/>
    </source>
</evidence>
<accession>A0A4S4A026</accession>
<keyword evidence="4 11" id="KW-0812">Transmembrane</keyword>
<comment type="subcellular location">
    <subcellularLocation>
        <location evidence="11">Cell membrane</location>
        <topology evidence="11">Single-pass membrane protein</topology>
    </subcellularLocation>
</comment>